<evidence type="ECO:0000313" key="6">
    <source>
        <dbReference type="Proteomes" id="UP001589890"/>
    </source>
</evidence>
<keyword evidence="1" id="KW-0732">Signal</keyword>
<comment type="caution">
    <text evidence="5">The sequence shown here is derived from an EMBL/GenBank/DDBJ whole genome shotgun (WGS) entry which is preliminary data.</text>
</comment>
<dbReference type="Gene3D" id="2.60.40.10">
    <property type="entry name" value="Immunoglobulins"/>
    <property type="match status" value="1"/>
</dbReference>
<keyword evidence="2" id="KW-1015">Disulfide bond</keyword>
<keyword evidence="6" id="KW-1185">Reference proteome</keyword>
<protein>
    <submittedName>
        <fullName evidence="5">LamG domain-containing protein</fullName>
    </submittedName>
</protein>
<evidence type="ECO:0000313" key="5">
    <source>
        <dbReference type="EMBL" id="MFC0623015.1"/>
    </source>
</evidence>
<evidence type="ECO:0000259" key="4">
    <source>
        <dbReference type="SMART" id="SM00560"/>
    </source>
</evidence>
<reference evidence="5 6" key="1">
    <citation type="submission" date="2024-09" db="EMBL/GenBank/DDBJ databases">
        <authorList>
            <person name="Sun Q."/>
            <person name="Mori K."/>
        </authorList>
    </citation>
    <scope>NUCLEOTIDE SEQUENCE [LARGE SCALE GENOMIC DNA]</scope>
    <source>
        <strain evidence="5 6">CGMCC 1.15906</strain>
    </source>
</reference>
<dbReference type="InterPro" id="IPR006558">
    <property type="entry name" value="LamG-like"/>
</dbReference>
<dbReference type="SUPFAM" id="SSF49899">
    <property type="entry name" value="Concanavalin A-like lectins/glucanases"/>
    <property type="match status" value="1"/>
</dbReference>
<sequence>MTLTEEGKTLSLRWPTALPAPVVEDDSLTYHSVLPDVDLKISVFPNHFTQVLVVHTPAAAKQEGLDQVSMAVDAPDLDLKRTANGGINAVDEFGNTVFEAPTPIMWDSRGNGAADGPGGDDRTESPVTGDKVAKMAVELKAGHLSVKPSEMLINDPAAVYPLHVDPGFTGVPAGHAMIDRAYPSSSYWNWADDQSVGYQNFDAWSHKRLMYSFYIAKIAGTDVTRAVFRANQVYSASCTSSEIQAWETSRFTSTATWSNASGSGMWLRKVASAVTPGSGRSGCESGRVTEFSVTNLLNERVGLRANYAYLGLRAADESNPMVWKRFTANATLGIEYNTPPDQPTANDLTIGMGNTELPCVTSGTNYPTTGAKPTPLKAYLTDKDGPSGDLVTGIFEVWEPGGARKFAGFSEKLPPGRDFSPINEVHLLDGVYWWHARVTDDTSVSAWSPPCYFRVDNSVPPGPIPKLITPAEDCPEVPDDEPKIVGPCYRIGQSITFDIIARVELASQFAWSVNTPEIASVAAPLDGGERARVTTALTNFGPTRIYVWAKDKAGHWSPYSYVSLYIIDSTRTGGWRIDEGQGSTLNDTLGSSPNTPLINVPSVTWGSGDNAAVVPTDRAVIMNGATDGTGSTSVTTAKDIVNTSQSFAVSTRLKLSSAYLTRQVAVSEDRASVSGFTLGIHSQTADDGDRTVLWQFCMADPSSPTSEFCAYGRRGYDGDWTHLAGVYSGASRRLELYLDGVLIGTRVINWTTKPAIDGDGSFRIGRSVVASTAKNYMRGYIDDVNVFNGYVNNHTIFRLYKEK</sequence>
<dbReference type="Gene3D" id="2.60.120.200">
    <property type="match status" value="1"/>
</dbReference>
<dbReference type="Proteomes" id="UP001589890">
    <property type="component" value="Unassembled WGS sequence"/>
</dbReference>
<dbReference type="RefSeq" id="WP_380043705.1">
    <property type="nucleotide sequence ID" value="NZ_JBHLTC010000002.1"/>
</dbReference>
<dbReference type="InterPro" id="IPR013320">
    <property type="entry name" value="ConA-like_dom_sf"/>
</dbReference>
<organism evidence="5 6">
    <name type="scientific">Kribbella deserti</name>
    <dbReference type="NCBI Taxonomy" id="1926257"/>
    <lineage>
        <taxon>Bacteria</taxon>
        <taxon>Bacillati</taxon>
        <taxon>Actinomycetota</taxon>
        <taxon>Actinomycetes</taxon>
        <taxon>Propionibacteriales</taxon>
        <taxon>Kribbellaceae</taxon>
        <taxon>Kribbella</taxon>
    </lineage>
</organism>
<dbReference type="EMBL" id="JBHLTC010000002">
    <property type="protein sequence ID" value="MFC0623015.1"/>
    <property type="molecule type" value="Genomic_DNA"/>
</dbReference>
<feature type="domain" description="LamG-like jellyroll fold" evidence="4">
    <location>
        <begin position="645"/>
        <end position="794"/>
    </location>
</feature>
<accession>A0ABV6QEF4</accession>
<proteinExistence type="predicted"/>
<gene>
    <name evidence="5" type="ORF">ACFFGN_03015</name>
</gene>
<evidence type="ECO:0000256" key="3">
    <source>
        <dbReference type="SAM" id="MobiDB-lite"/>
    </source>
</evidence>
<evidence type="ECO:0000256" key="1">
    <source>
        <dbReference type="ARBA" id="ARBA00022729"/>
    </source>
</evidence>
<dbReference type="InterPro" id="IPR013783">
    <property type="entry name" value="Ig-like_fold"/>
</dbReference>
<feature type="region of interest" description="Disordered" evidence="3">
    <location>
        <begin position="104"/>
        <end position="127"/>
    </location>
</feature>
<evidence type="ECO:0000256" key="2">
    <source>
        <dbReference type="ARBA" id="ARBA00023157"/>
    </source>
</evidence>
<name>A0ABV6QEF4_9ACTN</name>
<dbReference type="SMART" id="SM00560">
    <property type="entry name" value="LamGL"/>
    <property type="match status" value="1"/>
</dbReference>
<dbReference type="Pfam" id="PF13385">
    <property type="entry name" value="Laminin_G_3"/>
    <property type="match status" value="1"/>
</dbReference>